<evidence type="ECO:0000313" key="8">
    <source>
        <dbReference type="Proteomes" id="UP001652623"/>
    </source>
</evidence>
<dbReference type="Gene3D" id="3.80.10.10">
    <property type="entry name" value="Ribonuclease Inhibitor"/>
    <property type="match status" value="1"/>
</dbReference>
<protein>
    <submittedName>
        <fullName evidence="9">Receptor-like protein EIX1 isoform X1</fullName>
    </submittedName>
</protein>
<organism evidence="8 9">
    <name type="scientific">Ziziphus jujuba</name>
    <name type="common">Chinese jujube</name>
    <name type="synonym">Ziziphus sativa</name>
    <dbReference type="NCBI Taxonomy" id="326968"/>
    <lineage>
        <taxon>Eukaryota</taxon>
        <taxon>Viridiplantae</taxon>
        <taxon>Streptophyta</taxon>
        <taxon>Embryophyta</taxon>
        <taxon>Tracheophyta</taxon>
        <taxon>Spermatophyta</taxon>
        <taxon>Magnoliopsida</taxon>
        <taxon>eudicotyledons</taxon>
        <taxon>Gunneridae</taxon>
        <taxon>Pentapetalae</taxon>
        <taxon>rosids</taxon>
        <taxon>fabids</taxon>
        <taxon>Rosales</taxon>
        <taxon>Rhamnaceae</taxon>
        <taxon>Paliureae</taxon>
        <taxon>Ziziphus</taxon>
    </lineage>
</organism>
<dbReference type="Proteomes" id="UP001652623">
    <property type="component" value="Chromosome 9"/>
</dbReference>
<evidence type="ECO:0000256" key="5">
    <source>
        <dbReference type="ARBA" id="ARBA00023136"/>
    </source>
</evidence>
<gene>
    <name evidence="9" type="primary">LOC132799467</name>
</gene>
<evidence type="ECO:0000256" key="1">
    <source>
        <dbReference type="ARBA" id="ARBA00004479"/>
    </source>
</evidence>
<keyword evidence="4" id="KW-1133">Transmembrane helix</keyword>
<accession>A0ABM3ZS36</accession>
<dbReference type="InterPro" id="IPR032675">
    <property type="entry name" value="LRR_dom_sf"/>
</dbReference>
<dbReference type="RefSeq" id="XP_060667300.1">
    <property type="nucleotide sequence ID" value="XM_060811317.1"/>
</dbReference>
<reference evidence="9" key="1">
    <citation type="submission" date="2025-08" db="UniProtKB">
        <authorList>
            <consortium name="RefSeq"/>
        </authorList>
    </citation>
    <scope>IDENTIFICATION</scope>
    <source>
        <tissue evidence="9">Seedling</tissue>
    </source>
</reference>
<keyword evidence="3" id="KW-0732">Signal</keyword>
<keyword evidence="7" id="KW-0325">Glycoprotein</keyword>
<dbReference type="SUPFAM" id="SSF52058">
    <property type="entry name" value="L domain-like"/>
    <property type="match status" value="1"/>
</dbReference>
<evidence type="ECO:0000256" key="6">
    <source>
        <dbReference type="ARBA" id="ARBA00023170"/>
    </source>
</evidence>
<keyword evidence="2" id="KW-0812">Transmembrane</keyword>
<keyword evidence="8" id="KW-1185">Reference proteome</keyword>
<name>A0ABM3ZS36_ZIZJJ</name>
<dbReference type="Pfam" id="PF00560">
    <property type="entry name" value="LRR_1"/>
    <property type="match status" value="2"/>
</dbReference>
<evidence type="ECO:0000256" key="2">
    <source>
        <dbReference type="ARBA" id="ARBA00022692"/>
    </source>
</evidence>
<dbReference type="GeneID" id="132799467"/>
<evidence type="ECO:0000313" key="9">
    <source>
        <dbReference type="RefSeq" id="XP_060667300.1"/>
    </source>
</evidence>
<proteinExistence type="predicted"/>
<dbReference type="InterPro" id="IPR001611">
    <property type="entry name" value="Leu-rich_rpt"/>
</dbReference>
<dbReference type="Pfam" id="PF13855">
    <property type="entry name" value="LRR_8"/>
    <property type="match status" value="1"/>
</dbReference>
<sequence length="305" mass="33789">MTSIITLDLSLNELQGDLPTSSMAQLCKLKLIDLSGNTWNRSISQILDICSGCLSDSLQVLNIGDGKIYGHLTTKIGQFRSLIDLDLYNNSISGLIPESLWQLVNLQSLDISNNQMEGIISEAHFANTTRLKFLSISDNPLTLKLGQDWVPPFQLEDLSMGSYHLGPKFPMWVRSQKSLSSLGLSNTSLADVLPAWIFNFSLELQYLDLSQNQMHGRIPNLTNVGTQRYSTIDLSQNHFEGPLPFVSSKVSKLDLSDNRLSGSISQFLCSSPSEPMNIWPLSILPIINCQENYPTVGVSGTIHRS</sequence>
<dbReference type="InterPro" id="IPR046956">
    <property type="entry name" value="RLP23-like"/>
</dbReference>
<comment type="subcellular location">
    <subcellularLocation>
        <location evidence="1">Membrane</location>
        <topology evidence="1">Single-pass type I membrane protein</topology>
    </subcellularLocation>
</comment>
<dbReference type="PANTHER" id="PTHR48063:SF98">
    <property type="entry name" value="LRR RECEPTOR-LIKE SERINE_THREONINE-PROTEIN KINASE FLS2"/>
    <property type="match status" value="1"/>
</dbReference>
<evidence type="ECO:0000256" key="4">
    <source>
        <dbReference type="ARBA" id="ARBA00022989"/>
    </source>
</evidence>
<dbReference type="PANTHER" id="PTHR48063">
    <property type="entry name" value="LRR RECEPTOR-LIKE KINASE"/>
    <property type="match status" value="1"/>
</dbReference>
<evidence type="ECO:0000256" key="3">
    <source>
        <dbReference type="ARBA" id="ARBA00022729"/>
    </source>
</evidence>
<keyword evidence="6" id="KW-0675">Receptor</keyword>
<keyword evidence="5" id="KW-0472">Membrane</keyword>
<evidence type="ECO:0000256" key="7">
    <source>
        <dbReference type="ARBA" id="ARBA00023180"/>
    </source>
</evidence>